<dbReference type="HOGENOM" id="CLU_3036724_0_0_4"/>
<protein>
    <submittedName>
        <fullName evidence="1">Phage protein</fullName>
    </submittedName>
</protein>
<sequence length="55" mass="5978">VARLNQVLPELRRPHGVLGPAFDTLTEQVPKEPCVTGISMRTIEVAAALARQAKQ</sequence>
<organism evidence="1 2">
    <name type="scientific">Bordetella avium (strain 197N)</name>
    <dbReference type="NCBI Taxonomy" id="360910"/>
    <lineage>
        <taxon>Bacteria</taxon>
        <taxon>Pseudomonadati</taxon>
        <taxon>Pseudomonadota</taxon>
        <taxon>Betaproteobacteria</taxon>
        <taxon>Burkholderiales</taxon>
        <taxon>Alcaligenaceae</taxon>
        <taxon>Bordetella</taxon>
    </lineage>
</organism>
<accession>Q2L2T8</accession>
<dbReference type="EMBL" id="AM167904">
    <property type="protein sequence ID" value="CAJ48951.1"/>
    <property type="molecule type" value="Genomic_DNA"/>
</dbReference>
<dbReference type="KEGG" id="bav:BAV1342"/>
<dbReference type="Proteomes" id="UP000001977">
    <property type="component" value="Chromosome"/>
</dbReference>
<proteinExistence type="predicted"/>
<gene>
    <name evidence="1" type="ordered locus">BAV1342</name>
</gene>
<name>Q2L2T8_BORA1</name>
<reference evidence="1 2" key="1">
    <citation type="journal article" date="2006" name="J. Bacteriol.">
        <title>Comparison of the genome sequence of the poultry pathogen Bordetella avium with those of B. bronchiseptica, B. pertussis, and B. parapertussis reveals extensive diversity in surface structures associated with host interaction.</title>
        <authorList>
            <person name="Sebaihia M."/>
            <person name="Preston A."/>
            <person name="Maskell D.J."/>
            <person name="Kuzmiak H."/>
            <person name="Connell T.D."/>
            <person name="King N.D."/>
            <person name="Orndorff P.E."/>
            <person name="Miyamoto D.M."/>
            <person name="Thomson N.R."/>
            <person name="Harris D."/>
            <person name="Goble A."/>
            <person name="Lord A."/>
            <person name="Murphy L."/>
            <person name="Quail M.A."/>
            <person name="Rutter S."/>
            <person name="Squares R."/>
            <person name="Squares S."/>
            <person name="Woodward J."/>
            <person name="Parkhill J."/>
            <person name="Temple L.M."/>
        </authorList>
    </citation>
    <scope>NUCLEOTIDE SEQUENCE [LARGE SCALE GENOMIC DNA]</scope>
    <source>
        <strain evidence="1 2">197N</strain>
    </source>
</reference>
<dbReference type="AlphaFoldDB" id="Q2L2T8"/>
<keyword evidence="2" id="KW-1185">Reference proteome</keyword>
<evidence type="ECO:0000313" key="2">
    <source>
        <dbReference type="Proteomes" id="UP000001977"/>
    </source>
</evidence>
<evidence type="ECO:0000313" key="1">
    <source>
        <dbReference type="EMBL" id="CAJ48951.1"/>
    </source>
</evidence>
<dbReference type="STRING" id="360910.BAV1342"/>
<feature type="non-terminal residue" evidence="1">
    <location>
        <position position="1"/>
    </location>
</feature>